<dbReference type="Gene3D" id="1.10.10.60">
    <property type="entry name" value="Homeodomain-like"/>
    <property type="match status" value="2"/>
</dbReference>
<accession>A0A0F4KSK3</accession>
<dbReference type="InterPro" id="IPR037923">
    <property type="entry name" value="HTH-like"/>
</dbReference>
<proteinExistence type="predicted"/>
<evidence type="ECO:0000259" key="4">
    <source>
        <dbReference type="PROSITE" id="PS01124"/>
    </source>
</evidence>
<feature type="domain" description="HTH araC/xylS-type" evidence="4">
    <location>
        <begin position="174"/>
        <end position="273"/>
    </location>
</feature>
<keyword evidence="3" id="KW-0804">Transcription</keyword>
<dbReference type="EMBL" id="JXBZ01000007">
    <property type="protein sequence ID" value="KJY48954.1"/>
    <property type="molecule type" value="Genomic_DNA"/>
</dbReference>
<evidence type="ECO:0000313" key="5">
    <source>
        <dbReference type="EMBL" id="KJY48954.1"/>
    </source>
</evidence>
<keyword evidence="1" id="KW-0805">Transcription regulation</keyword>
<name>A0A0F4KSK3_9LACO</name>
<dbReference type="AlphaFoldDB" id="A0A0F4KSK3"/>
<comment type="caution">
    <text evidence="5">The sequence shown here is derived from an EMBL/GenBank/DDBJ whole genome shotgun (WGS) entry which is preliminary data.</text>
</comment>
<dbReference type="InterPro" id="IPR020449">
    <property type="entry name" value="Tscrpt_reg_AraC-type_HTH"/>
</dbReference>
<dbReference type="PATRIC" id="fig|1218508.4.peg.793"/>
<reference evidence="5 6" key="1">
    <citation type="submission" date="2014-12" db="EMBL/GenBank/DDBJ databases">
        <title>Comparative genomics of the lactic acid bacteria isolated from the honey bee gut.</title>
        <authorList>
            <person name="Ellegaard K.M."/>
            <person name="Tamarit D."/>
            <person name="Javelind E."/>
            <person name="Olofsson T."/>
            <person name="Andersson S.G."/>
            <person name="Vasquez A."/>
        </authorList>
    </citation>
    <scope>NUCLEOTIDE SEQUENCE [LARGE SCALE GENOMIC DNA]</scope>
    <source>
        <strain evidence="5 6">Hon2</strain>
    </source>
</reference>
<organism evidence="5 6">
    <name type="scientific">Bombilactobacillus mellis</name>
    <dbReference type="NCBI Taxonomy" id="1218508"/>
    <lineage>
        <taxon>Bacteria</taxon>
        <taxon>Bacillati</taxon>
        <taxon>Bacillota</taxon>
        <taxon>Bacilli</taxon>
        <taxon>Lactobacillales</taxon>
        <taxon>Lactobacillaceae</taxon>
        <taxon>Bombilactobacillus</taxon>
    </lineage>
</organism>
<dbReference type="STRING" id="1218508.JG29_07750"/>
<dbReference type="PROSITE" id="PS01124">
    <property type="entry name" value="HTH_ARAC_FAMILY_2"/>
    <property type="match status" value="1"/>
</dbReference>
<dbReference type="InterPro" id="IPR018062">
    <property type="entry name" value="HTH_AraC-typ_CS"/>
</dbReference>
<dbReference type="SUPFAM" id="SSF46689">
    <property type="entry name" value="Homeodomain-like"/>
    <property type="match status" value="1"/>
</dbReference>
<protein>
    <recommendedName>
        <fullName evidence="4">HTH araC/xylS-type domain-containing protein</fullName>
    </recommendedName>
</protein>
<dbReference type="GO" id="GO:0003700">
    <property type="term" value="F:DNA-binding transcription factor activity"/>
    <property type="evidence" value="ECO:0007669"/>
    <property type="project" value="InterPro"/>
</dbReference>
<dbReference type="SUPFAM" id="SSF51215">
    <property type="entry name" value="Regulatory protein AraC"/>
    <property type="match status" value="1"/>
</dbReference>
<dbReference type="CDD" id="cd02208">
    <property type="entry name" value="cupin_RmlC-like"/>
    <property type="match status" value="1"/>
</dbReference>
<dbReference type="Pfam" id="PF12833">
    <property type="entry name" value="HTH_18"/>
    <property type="match status" value="1"/>
</dbReference>
<dbReference type="InterPro" id="IPR009057">
    <property type="entry name" value="Homeodomain-like_sf"/>
</dbReference>
<evidence type="ECO:0000256" key="2">
    <source>
        <dbReference type="ARBA" id="ARBA00023125"/>
    </source>
</evidence>
<dbReference type="PROSITE" id="PS00041">
    <property type="entry name" value="HTH_ARAC_FAMILY_1"/>
    <property type="match status" value="1"/>
</dbReference>
<dbReference type="PANTHER" id="PTHR43280">
    <property type="entry name" value="ARAC-FAMILY TRANSCRIPTIONAL REGULATOR"/>
    <property type="match status" value="1"/>
</dbReference>
<evidence type="ECO:0000313" key="6">
    <source>
        <dbReference type="Proteomes" id="UP000033695"/>
    </source>
</evidence>
<dbReference type="PRINTS" id="PR00032">
    <property type="entry name" value="HTHARAC"/>
</dbReference>
<dbReference type="SMART" id="SM00342">
    <property type="entry name" value="HTH_ARAC"/>
    <property type="match status" value="1"/>
</dbReference>
<gene>
    <name evidence="5" type="ORF">JG29_07750</name>
</gene>
<keyword evidence="2" id="KW-0238">DNA-binding</keyword>
<evidence type="ECO:0000256" key="3">
    <source>
        <dbReference type="ARBA" id="ARBA00023163"/>
    </source>
</evidence>
<sequence length="280" mass="32375">MRQRFSKIEYDNTFSDLNLKYISKIEAADCYSFRGLHCHQNICEITIILAGSNKYFIHNNYENVNKNDLLVINPGIIHSEGNILPSICIGVASKRKEATWQLIPEYRYPIFHFSAEIVRSLTQLANMAFQLLKSDNYQANLLANNSICNAFIPFLQNSTITSKTIKHTNTTGGQLIKNYLDKHFFEPIKINDMCSDLGLSKTYAEQQLVENYGYTPIQYLTMRRIGEAQTLLITKPYLKIYEIALAVGYDNVTYFNRVFKKFSGLAPKQYRRLYLEKVKL</sequence>
<dbReference type="GO" id="GO:0043565">
    <property type="term" value="F:sequence-specific DNA binding"/>
    <property type="evidence" value="ECO:0007669"/>
    <property type="project" value="InterPro"/>
</dbReference>
<dbReference type="OrthoDB" id="182534at2"/>
<dbReference type="InterPro" id="IPR018060">
    <property type="entry name" value="HTH_AraC"/>
</dbReference>
<keyword evidence="6" id="KW-1185">Reference proteome</keyword>
<dbReference type="RefSeq" id="WP_052696297.1">
    <property type="nucleotide sequence ID" value="NZ_JAAEDZ010000003.1"/>
</dbReference>
<evidence type="ECO:0000256" key="1">
    <source>
        <dbReference type="ARBA" id="ARBA00023015"/>
    </source>
</evidence>
<dbReference type="Proteomes" id="UP000033695">
    <property type="component" value="Unassembled WGS sequence"/>
</dbReference>
<dbReference type="HOGENOM" id="CLU_000445_88_3_9"/>
<dbReference type="PANTHER" id="PTHR43280:SF28">
    <property type="entry name" value="HTH-TYPE TRANSCRIPTIONAL ACTIVATOR RHAS"/>
    <property type="match status" value="1"/>
</dbReference>